<keyword evidence="2" id="KW-0645">Protease</keyword>
<sequence length="322" mass="33920">MRFTALLTGVLASVASFSSAQRIPARRTCGSELTDAQVAQAEQIFAQTANATIQTDVGILAYTPRVINVYWHIIRSGTAVSQGNIPYVLSSLPIAPAHKGLSISRSHCAITRTVTMHLIISASQITNQINVLNSAFASSDLSFTLAGTTVTTNSNWFNNVAPGTAQQTAMKTALRVGGANTLNIYSVGFTNSGLLGYATFPWNYASNPTDDGVVILFSSVPGGTASPYNLGQTATHEVGHWTGLYHTFQGGCSGSGDLVADTPPESSPAYGCPTGRDTCPGGGVDPIHNFMDYTNDACMTHFTAGQTTRLRTQIATFRGIAL</sequence>
<keyword evidence="3" id="KW-0479">Metal-binding</keyword>
<protein>
    <submittedName>
        <fullName evidence="11">Metalloprotease</fullName>
    </submittedName>
</protein>
<accession>A8N4A9</accession>
<dbReference type="GO" id="GO:0046872">
    <property type="term" value="F:metal ion binding"/>
    <property type="evidence" value="ECO:0007669"/>
    <property type="project" value="UniProtKB-KW"/>
</dbReference>
<evidence type="ECO:0000256" key="8">
    <source>
        <dbReference type="ARBA" id="ARBA00023157"/>
    </source>
</evidence>
<evidence type="ECO:0000256" key="6">
    <source>
        <dbReference type="ARBA" id="ARBA00022833"/>
    </source>
</evidence>
<dbReference type="EMBL" id="AACS02000003">
    <property type="protein sequence ID" value="EAU92072.2"/>
    <property type="molecule type" value="Genomic_DNA"/>
</dbReference>
<evidence type="ECO:0000313" key="11">
    <source>
        <dbReference type="EMBL" id="EAU92072.2"/>
    </source>
</evidence>
<dbReference type="GO" id="GO:0006508">
    <property type="term" value="P:proteolysis"/>
    <property type="evidence" value="ECO:0007669"/>
    <property type="project" value="UniProtKB-KW"/>
</dbReference>
<dbReference type="Pfam" id="PF05572">
    <property type="entry name" value="Peptidase_M43"/>
    <property type="match status" value="1"/>
</dbReference>
<keyword evidence="6" id="KW-0862">Zinc</keyword>
<dbReference type="GO" id="GO:0008237">
    <property type="term" value="F:metallopeptidase activity"/>
    <property type="evidence" value="ECO:0007669"/>
    <property type="project" value="UniProtKB-KW"/>
</dbReference>
<evidence type="ECO:0000256" key="4">
    <source>
        <dbReference type="ARBA" id="ARBA00022729"/>
    </source>
</evidence>
<evidence type="ECO:0000256" key="7">
    <source>
        <dbReference type="ARBA" id="ARBA00023049"/>
    </source>
</evidence>
<dbReference type="Gene3D" id="3.40.390.10">
    <property type="entry name" value="Collagenase (Catalytic Domain)"/>
    <property type="match status" value="1"/>
</dbReference>
<feature type="signal peptide" evidence="9">
    <location>
        <begin position="1"/>
        <end position="20"/>
    </location>
</feature>
<evidence type="ECO:0000259" key="10">
    <source>
        <dbReference type="Pfam" id="PF05572"/>
    </source>
</evidence>
<reference evidence="11 12" key="1">
    <citation type="journal article" date="2010" name="Proc. Natl. Acad. Sci. U.S.A.">
        <title>Insights into evolution of multicellular fungi from the assembled chromosomes of the mushroom Coprinopsis cinerea (Coprinus cinereus).</title>
        <authorList>
            <person name="Stajich J.E."/>
            <person name="Wilke S.K."/>
            <person name="Ahren D."/>
            <person name="Au C.H."/>
            <person name="Birren B.W."/>
            <person name="Borodovsky M."/>
            <person name="Burns C."/>
            <person name="Canback B."/>
            <person name="Casselton L.A."/>
            <person name="Cheng C.K."/>
            <person name="Deng J."/>
            <person name="Dietrich F.S."/>
            <person name="Fargo D.C."/>
            <person name="Farman M.L."/>
            <person name="Gathman A.C."/>
            <person name="Goldberg J."/>
            <person name="Guigo R."/>
            <person name="Hoegger P.J."/>
            <person name="Hooker J.B."/>
            <person name="Huggins A."/>
            <person name="James T.Y."/>
            <person name="Kamada T."/>
            <person name="Kilaru S."/>
            <person name="Kodira C."/>
            <person name="Kues U."/>
            <person name="Kupfer D."/>
            <person name="Kwan H.S."/>
            <person name="Lomsadze A."/>
            <person name="Li W."/>
            <person name="Lilly W.W."/>
            <person name="Ma L.J."/>
            <person name="Mackey A.J."/>
            <person name="Manning G."/>
            <person name="Martin F."/>
            <person name="Muraguchi H."/>
            <person name="Natvig D.O."/>
            <person name="Palmerini H."/>
            <person name="Ramesh M.A."/>
            <person name="Rehmeyer C.J."/>
            <person name="Roe B.A."/>
            <person name="Shenoy N."/>
            <person name="Stanke M."/>
            <person name="Ter-Hovhannisyan V."/>
            <person name="Tunlid A."/>
            <person name="Velagapudi R."/>
            <person name="Vision T.J."/>
            <person name="Zeng Q."/>
            <person name="Zolan M.E."/>
            <person name="Pukkila P.J."/>
        </authorList>
    </citation>
    <scope>NUCLEOTIDE SEQUENCE [LARGE SCALE GENOMIC DNA]</scope>
    <source>
        <strain evidence="12">Okayama-7 / 130 / ATCC MYA-4618 / FGSC 9003</strain>
    </source>
</reference>
<dbReference type="PANTHER" id="PTHR47466:SF1">
    <property type="entry name" value="METALLOPROTEASE MEP1 (AFU_ORTHOLOGUE AFUA_1G07730)-RELATED"/>
    <property type="match status" value="1"/>
</dbReference>
<evidence type="ECO:0000256" key="1">
    <source>
        <dbReference type="ARBA" id="ARBA00008721"/>
    </source>
</evidence>
<dbReference type="SUPFAM" id="SSF55486">
    <property type="entry name" value="Metalloproteases ('zincins'), catalytic domain"/>
    <property type="match status" value="1"/>
</dbReference>
<dbReference type="VEuPathDB" id="FungiDB:CC1G_09593"/>
<dbReference type="OMA" id="WGTNDAM"/>
<evidence type="ECO:0000256" key="3">
    <source>
        <dbReference type="ARBA" id="ARBA00022723"/>
    </source>
</evidence>
<keyword evidence="4 9" id="KW-0732">Signal</keyword>
<evidence type="ECO:0000313" key="12">
    <source>
        <dbReference type="Proteomes" id="UP000001861"/>
    </source>
</evidence>
<feature type="domain" description="Peptidase M43 pregnancy-associated plasma-A" evidence="10">
    <location>
        <begin position="224"/>
        <end position="314"/>
    </location>
</feature>
<keyword evidence="5" id="KW-0378">Hydrolase</keyword>
<dbReference type="OrthoDB" id="536211at2759"/>
<dbReference type="PANTHER" id="PTHR47466">
    <property type="match status" value="1"/>
</dbReference>
<dbReference type="RefSeq" id="XP_001829704.2">
    <property type="nucleotide sequence ID" value="XM_001829652.2"/>
</dbReference>
<comment type="similarity">
    <text evidence="1">Belongs to the peptidase M43B family.</text>
</comment>
<evidence type="ECO:0000256" key="9">
    <source>
        <dbReference type="SAM" id="SignalP"/>
    </source>
</evidence>
<keyword evidence="8" id="KW-1015">Disulfide bond</keyword>
<dbReference type="CDD" id="cd04275">
    <property type="entry name" value="ZnMc_pappalysin_like"/>
    <property type="match status" value="1"/>
</dbReference>
<dbReference type="Proteomes" id="UP000001861">
    <property type="component" value="Unassembled WGS sequence"/>
</dbReference>
<organism evidence="11 12">
    <name type="scientific">Coprinopsis cinerea (strain Okayama-7 / 130 / ATCC MYA-4618 / FGSC 9003)</name>
    <name type="common">Inky cap fungus</name>
    <name type="synonym">Hormographiella aspergillata</name>
    <dbReference type="NCBI Taxonomy" id="240176"/>
    <lineage>
        <taxon>Eukaryota</taxon>
        <taxon>Fungi</taxon>
        <taxon>Dikarya</taxon>
        <taxon>Basidiomycota</taxon>
        <taxon>Agaricomycotina</taxon>
        <taxon>Agaricomycetes</taxon>
        <taxon>Agaricomycetidae</taxon>
        <taxon>Agaricales</taxon>
        <taxon>Agaricineae</taxon>
        <taxon>Psathyrellaceae</taxon>
        <taxon>Coprinopsis</taxon>
    </lineage>
</organism>
<dbReference type="GeneID" id="6006136"/>
<dbReference type="KEGG" id="cci:CC1G_09593"/>
<comment type="caution">
    <text evidence="11">The sequence shown here is derived from an EMBL/GenBank/DDBJ whole genome shotgun (WGS) entry which is preliminary data.</text>
</comment>
<dbReference type="MEROPS" id="M43.008"/>
<feature type="chain" id="PRO_5002723979" evidence="9">
    <location>
        <begin position="21"/>
        <end position="322"/>
    </location>
</feature>
<proteinExistence type="inferred from homology"/>
<keyword evidence="7 11" id="KW-0482">Metalloprotease</keyword>
<gene>
    <name evidence="11" type="ORF">CC1G_09593</name>
</gene>
<keyword evidence="12" id="KW-1185">Reference proteome</keyword>
<dbReference type="InterPro" id="IPR024079">
    <property type="entry name" value="MetalloPept_cat_dom_sf"/>
</dbReference>
<dbReference type="AlphaFoldDB" id="A8N4A9"/>
<dbReference type="InParanoid" id="A8N4A9"/>
<dbReference type="HOGENOM" id="CLU_048726_1_1_1"/>
<dbReference type="eggNOG" id="ENOG502RYKG">
    <property type="taxonomic scope" value="Eukaryota"/>
</dbReference>
<evidence type="ECO:0000256" key="5">
    <source>
        <dbReference type="ARBA" id="ARBA00022801"/>
    </source>
</evidence>
<name>A8N4A9_COPC7</name>
<evidence type="ECO:0000256" key="2">
    <source>
        <dbReference type="ARBA" id="ARBA00022670"/>
    </source>
</evidence>
<dbReference type="InterPro" id="IPR008754">
    <property type="entry name" value="Peptidase_M43"/>
</dbReference>